<dbReference type="InterPro" id="IPR039361">
    <property type="entry name" value="Cyclin"/>
</dbReference>
<comment type="similarity">
    <text evidence="4">Belongs to the cyclin family.</text>
</comment>
<dbReference type="GO" id="GO:0051726">
    <property type="term" value="P:regulation of cell cycle"/>
    <property type="evidence" value="ECO:0007669"/>
    <property type="project" value="UniProtKB-ARBA"/>
</dbReference>
<dbReference type="Gene3D" id="1.10.472.10">
    <property type="entry name" value="Cyclin-like"/>
    <property type="match status" value="2"/>
</dbReference>
<proteinExistence type="inferred from homology"/>
<name>A2FC68_TRIV3</name>
<dbReference type="SMART" id="SM01332">
    <property type="entry name" value="Cyclin_C"/>
    <property type="match status" value="1"/>
</dbReference>
<dbReference type="GO" id="GO:0005737">
    <property type="term" value="C:cytoplasm"/>
    <property type="evidence" value="ECO:0000318"/>
    <property type="project" value="GO_Central"/>
</dbReference>
<dbReference type="SUPFAM" id="SSF47954">
    <property type="entry name" value="Cyclin-like"/>
    <property type="match status" value="2"/>
</dbReference>
<dbReference type="FunCoup" id="A2FC68">
    <property type="interactions" value="857"/>
</dbReference>
<evidence type="ECO:0000256" key="2">
    <source>
        <dbReference type="ARBA" id="ARBA00023127"/>
    </source>
</evidence>
<dbReference type="GO" id="GO:0005634">
    <property type="term" value="C:nucleus"/>
    <property type="evidence" value="ECO:0000318"/>
    <property type="project" value="GO_Central"/>
</dbReference>
<reference evidence="7" key="1">
    <citation type="submission" date="2006-10" db="EMBL/GenBank/DDBJ databases">
        <authorList>
            <person name="Amadeo P."/>
            <person name="Zhao Q."/>
            <person name="Wortman J."/>
            <person name="Fraser-Liggett C."/>
            <person name="Carlton J."/>
        </authorList>
    </citation>
    <scope>NUCLEOTIDE SEQUENCE</scope>
    <source>
        <strain evidence="7">G3</strain>
    </source>
</reference>
<dbReference type="InterPro" id="IPR036915">
    <property type="entry name" value="Cyclin-like_sf"/>
</dbReference>
<dbReference type="Proteomes" id="UP000001542">
    <property type="component" value="Unassembled WGS sequence"/>
</dbReference>
<dbReference type="Pfam" id="PF02984">
    <property type="entry name" value="Cyclin_C"/>
    <property type="match status" value="1"/>
</dbReference>
<dbReference type="SMART" id="SM00385">
    <property type="entry name" value="CYCLIN"/>
    <property type="match status" value="2"/>
</dbReference>
<sequence length="344" mass="39557">MSIFTNIKRLDPKIKQLGMISNTNADMSSNNQNININENIKAEKIITISSSQERFDDEYSDPDIYSDESEEDSNDLFQKLDQENLDKPLQLASSASAIFAQAYEDEQTIPISKQSILKIQTALTPKYREVTVRWLIQLNYHFKLTSDTLYSAVTYFDIYISLRNIELNELQLYAVVCYWISAKIDNRCQPPIAEFNKITNENFTLEQFSRAEVNIVTALNFTLNFPTSKFFMRRFLLLTRNDSNLIEITNFFTEIALQKWEFIEIPPSLCAISAIACAASALGYSQDAKSVIHLARYNDYELLLNCAQTMLKIGKETTIKQKERGKEIAMFSSLDFDVDISKNF</sequence>
<protein>
    <submittedName>
        <fullName evidence="7">Cyclin, N-terminal domain containing protein</fullName>
    </submittedName>
</protein>
<dbReference type="InterPro" id="IPR013763">
    <property type="entry name" value="Cyclin-like_dom"/>
</dbReference>
<evidence type="ECO:0000313" key="8">
    <source>
        <dbReference type="Proteomes" id="UP000001542"/>
    </source>
</evidence>
<keyword evidence="1" id="KW-0132">Cell division</keyword>
<dbReference type="PIRSF" id="PIRSF001771">
    <property type="entry name" value="Cyclin_A_B_D_E"/>
    <property type="match status" value="1"/>
</dbReference>
<dbReference type="GO" id="GO:0000307">
    <property type="term" value="C:cyclin-dependent protein kinase holoenzyme complex"/>
    <property type="evidence" value="ECO:0000318"/>
    <property type="project" value="GO_Central"/>
</dbReference>
<dbReference type="SMR" id="A2FC68"/>
<feature type="domain" description="Cyclin-like" evidence="5">
    <location>
        <begin position="133"/>
        <end position="217"/>
    </location>
</feature>
<evidence type="ECO:0000259" key="5">
    <source>
        <dbReference type="SMART" id="SM00385"/>
    </source>
</evidence>
<dbReference type="OrthoDB" id="5590282at2759"/>
<dbReference type="VEuPathDB" id="TrichDB:TVAG_335410"/>
<evidence type="ECO:0000313" key="7">
    <source>
        <dbReference type="EMBL" id="EAX97481.1"/>
    </source>
</evidence>
<evidence type="ECO:0000256" key="1">
    <source>
        <dbReference type="ARBA" id="ARBA00022618"/>
    </source>
</evidence>
<dbReference type="VEuPathDB" id="TrichDB:TVAGG3_0147720"/>
<dbReference type="EMBL" id="DS113713">
    <property type="protein sequence ID" value="EAX97481.1"/>
    <property type="molecule type" value="Genomic_DNA"/>
</dbReference>
<dbReference type="Pfam" id="PF00134">
    <property type="entry name" value="Cyclin_N"/>
    <property type="match status" value="1"/>
</dbReference>
<dbReference type="InterPro" id="IPR004367">
    <property type="entry name" value="Cyclin_C-dom"/>
</dbReference>
<dbReference type="InterPro" id="IPR006671">
    <property type="entry name" value="Cyclin_N"/>
</dbReference>
<accession>A2FC68</accession>
<dbReference type="PANTHER" id="PTHR10177">
    <property type="entry name" value="CYCLINS"/>
    <property type="match status" value="1"/>
</dbReference>
<dbReference type="eggNOG" id="KOG0654">
    <property type="taxonomic scope" value="Eukaryota"/>
</dbReference>
<dbReference type="KEGG" id="tva:4755266"/>
<dbReference type="GO" id="GO:0016538">
    <property type="term" value="F:cyclin-dependent protein serine/threonine kinase regulator activity"/>
    <property type="evidence" value="ECO:0000318"/>
    <property type="project" value="GO_Central"/>
</dbReference>
<keyword evidence="2 4" id="KW-0195">Cyclin</keyword>
<dbReference type="STRING" id="5722.A2FC68"/>
<keyword evidence="8" id="KW-1185">Reference proteome</keyword>
<dbReference type="AlphaFoldDB" id="A2FC68"/>
<dbReference type="GO" id="GO:0051301">
    <property type="term" value="P:cell division"/>
    <property type="evidence" value="ECO:0007669"/>
    <property type="project" value="UniProtKB-KW"/>
</dbReference>
<feature type="domain" description="Cyclin C-terminal" evidence="6">
    <location>
        <begin position="226"/>
        <end position="334"/>
    </location>
</feature>
<dbReference type="InParanoid" id="A2FC68"/>
<reference evidence="7" key="2">
    <citation type="journal article" date="2007" name="Science">
        <title>Draft genome sequence of the sexually transmitted pathogen Trichomonas vaginalis.</title>
        <authorList>
            <person name="Carlton J.M."/>
            <person name="Hirt R.P."/>
            <person name="Silva J.C."/>
            <person name="Delcher A.L."/>
            <person name="Schatz M."/>
            <person name="Zhao Q."/>
            <person name="Wortman J.R."/>
            <person name="Bidwell S.L."/>
            <person name="Alsmark U.C.M."/>
            <person name="Besteiro S."/>
            <person name="Sicheritz-Ponten T."/>
            <person name="Noel C.J."/>
            <person name="Dacks J.B."/>
            <person name="Foster P.G."/>
            <person name="Simillion C."/>
            <person name="Van de Peer Y."/>
            <person name="Miranda-Saavedra D."/>
            <person name="Barton G.J."/>
            <person name="Westrop G.D."/>
            <person name="Mueller S."/>
            <person name="Dessi D."/>
            <person name="Fiori P.L."/>
            <person name="Ren Q."/>
            <person name="Paulsen I."/>
            <person name="Zhang H."/>
            <person name="Bastida-Corcuera F.D."/>
            <person name="Simoes-Barbosa A."/>
            <person name="Brown M.T."/>
            <person name="Hayes R.D."/>
            <person name="Mukherjee M."/>
            <person name="Okumura C.Y."/>
            <person name="Schneider R."/>
            <person name="Smith A.J."/>
            <person name="Vanacova S."/>
            <person name="Villalvazo M."/>
            <person name="Haas B.J."/>
            <person name="Pertea M."/>
            <person name="Feldblyum T.V."/>
            <person name="Utterback T.R."/>
            <person name="Shu C.L."/>
            <person name="Osoegawa K."/>
            <person name="de Jong P.J."/>
            <person name="Hrdy I."/>
            <person name="Horvathova L."/>
            <person name="Zubacova Z."/>
            <person name="Dolezal P."/>
            <person name="Malik S.B."/>
            <person name="Logsdon J.M. Jr."/>
            <person name="Henze K."/>
            <person name="Gupta A."/>
            <person name="Wang C.C."/>
            <person name="Dunne R.L."/>
            <person name="Upcroft J.A."/>
            <person name="Upcroft P."/>
            <person name="White O."/>
            <person name="Salzberg S.L."/>
            <person name="Tang P."/>
            <person name="Chiu C.-H."/>
            <person name="Lee Y.-S."/>
            <person name="Embley T.M."/>
            <person name="Coombs G.H."/>
            <person name="Mottram J.C."/>
            <person name="Tachezy J."/>
            <person name="Fraser-Liggett C.M."/>
            <person name="Johnson P.J."/>
        </authorList>
    </citation>
    <scope>NUCLEOTIDE SEQUENCE [LARGE SCALE GENOMIC DNA]</scope>
    <source>
        <strain evidence="7">G3</strain>
    </source>
</reference>
<feature type="domain" description="Cyclin-like" evidence="5">
    <location>
        <begin position="230"/>
        <end position="312"/>
    </location>
</feature>
<dbReference type="FunFam" id="1.10.472.10:FF:000010">
    <property type="entry name" value="G1/S-specific cyclin Cln1"/>
    <property type="match status" value="1"/>
</dbReference>
<organism evidence="7 8">
    <name type="scientific">Trichomonas vaginalis (strain ATCC PRA-98 / G3)</name>
    <dbReference type="NCBI Taxonomy" id="412133"/>
    <lineage>
        <taxon>Eukaryota</taxon>
        <taxon>Metamonada</taxon>
        <taxon>Parabasalia</taxon>
        <taxon>Trichomonadida</taxon>
        <taxon>Trichomonadidae</taxon>
        <taxon>Trichomonas</taxon>
    </lineage>
</organism>
<evidence type="ECO:0000256" key="4">
    <source>
        <dbReference type="RuleBase" id="RU000383"/>
    </source>
</evidence>
<dbReference type="RefSeq" id="XP_001310411.1">
    <property type="nucleotide sequence ID" value="XM_001310410.1"/>
</dbReference>
<dbReference type="InterPro" id="IPR046965">
    <property type="entry name" value="Cyclin_A/B-like"/>
</dbReference>
<gene>
    <name evidence="7" type="ORF">TVAG_335410</name>
</gene>
<keyword evidence="3" id="KW-0131">Cell cycle</keyword>
<evidence type="ECO:0000256" key="3">
    <source>
        <dbReference type="ARBA" id="ARBA00023306"/>
    </source>
</evidence>
<evidence type="ECO:0000259" key="6">
    <source>
        <dbReference type="SMART" id="SM01332"/>
    </source>
</evidence>
<dbReference type="GO" id="GO:0000082">
    <property type="term" value="P:G1/S transition of mitotic cell cycle"/>
    <property type="evidence" value="ECO:0000318"/>
    <property type="project" value="GO_Central"/>
</dbReference>